<dbReference type="Gene3D" id="3.80.10.10">
    <property type="entry name" value="Ribonuclease Inhibitor"/>
    <property type="match status" value="2"/>
</dbReference>
<feature type="domain" description="Disease resistance protein winged helix" evidence="9">
    <location>
        <begin position="446"/>
        <end position="517"/>
    </location>
</feature>
<dbReference type="InterPro" id="IPR041118">
    <property type="entry name" value="Rx_N"/>
</dbReference>
<dbReference type="Pfam" id="PF00931">
    <property type="entry name" value="NB-ARC"/>
    <property type="match status" value="2"/>
</dbReference>
<protein>
    <submittedName>
        <fullName evidence="11">Disease resistance protein RPM1</fullName>
    </submittedName>
</protein>
<dbReference type="InterPro" id="IPR058922">
    <property type="entry name" value="WHD_DRP"/>
</dbReference>
<keyword evidence="2" id="KW-0433">Leucine-rich repeat</keyword>
<dbReference type="Gene3D" id="1.10.10.10">
    <property type="entry name" value="Winged helix-like DNA-binding domain superfamily/Winged helix DNA-binding domain"/>
    <property type="match status" value="2"/>
</dbReference>
<dbReference type="InterPro" id="IPR038005">
    <property type="entry name" value="RX-like_CC"/>
</dbReference>
<dbReference type="GO" id="GO:0042742">
    <property type="term" value="P:defense response to bacterium"/>
    <property type="evidence" value="ECO:0007669"/>
    <property type="project" value="UniProtKB-ARBA"/>
</dbReference>
<keyword evidence="3" id="KW-0677">Repeat</keyword>
<dbReference type="Gene3D" id="1.10.8.430">
    <property type="entry name" value="Helical domain of apoptotic protease-activating factors"/>
    <property type="match status" value="2"/>
</dbReference>
<dbReference type="Pfam" id="PF23559">
    <property type="entry name" value="WHD_DRP"/>
    <property type="match status" value="2"/>
</dbReference>
<feature type="domain" description="NB-ARC" evidence="7">
    <location>
        <begin position="191"/>
        <end position="358"/>
    </location>
</feature>
<evidence type="ECO:0000256" key="1">
    <source>
        <dbReference type="ARBA" id="ARBA00008894"/>
    </source>
</evidence>
<dbReference type="Proteomes" id="UP000095767">
    <property type="component" value="Unassembled WGS sequence"/>
</dbReference>
<dbReference type="FunFam" id="3.40.50.300:FF:001091">
    <property type="entry name" value="Probable disease resistance protein At1g61300"/>
    <property type="match status" value="2"/>
</dbReference>
<evidence type="ECO:0000259" key="7">
    <source>
        <dbReference type="Pfam" id="PF00931"/>
    </source>
</evidence>
<organism evidence="11 12">
    <name type="scientific">Dichanthelium oligosanthes</name>
    <dbReference type="NCBI Taxonomy" id="888268"/>
    <lineage>
        <taxon>Eukaryota</taxon>
        <taxon>Viridiplantae</taxon>
        <taxon>Streptophyta</taxon>
        <taxon>Embryophyta</taxon>
        <taxon>Tracheophyta</taxon>
        <taxon>Spermatophyta</taxon>
        <taxon>Magnoliopsida</taxon>
        <taxon>Liliopsida</taxon>
        <taxon>Poales</taxon>
        <taxon>Poaceae</taxon>
        <taxon>PACMAD clade</taxon>
        <taxon>Panicoideae</taxon>
        <taxon>Panicodae</taxon>
        <taxon>Paniceae</taxon>
        <taxon>Dichantheliinae</taxon>
        <taxon>Dichanthelium</taxon>
    </lineage>
</organism>
<reference evidence="11 12" key="1">
    <citation type="submission" date="2016-09" db="EMBL/GenBank/DDBJ databases">
        <title>The draft genome of Dichanthelium oligosanthes: A C3 panicoid grass species.</title>
        <authorList>
            <person name="Studer A.J."/>
            <person name="Schnable J.C."/>
            <person name="Brutnell T.P."/>
        </authorList>
    </citation>
    <scope>NUCLEOTIDE SEQUENCE [LARGE SCALE GENOMIC DNA]</scope>
    <source>
        <strain evidence="12">cv. Kellogg 1175</strain>
        <tissue evidence="11">Leaf</tissue>
    </source>
</reference>
<feature type="domain" description="Disease resistance R13L4/SHOC-2-like LRR" evidence="10">
    <location>
        <begin position="586"/>
        <end position="894"/>
    </location>
</feature>
<dbReference type="InterPro" id="IPR032675">
    <property type="entry name" value="LRR_dom_sf"/>
</dbReference>
<dbReference type="InterPro" id="IPR027417">
    <property type="entry name" value="P-loop_NTPase"/>
</dbReference>
<dbReference type="OrthoDB" id="646178at2759"/>
<dbReference type="SUPFAM" id="SSF52058">
    <property type="entry name" value="L domain-like"/>
    <property type="match status" value="2"/>
</dbReference>
<dbReference type="PRINTS" id="PR00364">
    <property type="entry name" value="DISEASERSIST"/>
</dbReference>
<feature type="domain" description="Disease resistance R13L4/SHOC-2-like LRR" evidence="10">
    <location>
        <begin position="1580"/>
        <end position="1888"/>
    </location>
</feature>
<dbReference type="Pfam" id="PF18052">
    <property type="entry name" value="Rx_N"/>
    <property type="match status" value="2"/>
</dbReference>
<comment type="similarity">
    <text evidence="1">Belongs to the disease resistance NB-LRR family.</text>
</comment>
<dbReference type="Gene3D" id="1.20.5.4130">
    <property type="match status" value="2"/>
</dbReference>
<accession>A0A1E5WIY7</accession>
<dbReference type="EMBL" id="LWDX02005832">
    <property type="protein sequence ID" value="OEL37356.1"/>
    <property type="molecule type" value="Genomic_DNA"/>
</dbReference>
<dbReference type="Gene3D" id="3.40.50.300">
    <property type="entry name" value="P-loop containing nucleotide triphosphate hydrolases"/>
    <property type="match status" value="2"/>
</dbReference>
<comment type="caution">
    <text evidence="11">The sequence shown here is derived from an EMBL/GenBank/DDBJ whole genome shotgun (WGS) entry which is preliminary data.</text>
</comment>
<dbReference type="InterPro" id="IPR055414">
    <property type="entry name" value="LRR_R13L4/SHOC2-like"/>
</dbReference>
<name>A0A1E5WIY7_9POAL</name>
<gene>
    <name evidence="11" type="ORF">BAE44_0001626</name>
</gene>
<evidence type="ECO:0000259" key="10">
    <source>
        <dbReference type="Pfam" id="PF23598"/>
    </source>
</evidence>
<sequence>MKIMVEVTVLFVIKKIGIAVACETLKLAKPLLGNNSEMRLALPVNMKLIKDELEIINAFLKEFGMNGCNSEIIETWTRQVRRLAYDMEDIVDQFMYVVGEYQQKQSWACVRKVFKKHQSLFSLDEIATKADIINKELMELSNRIGCWTNLISDVSYNPATNYDSELLYQPGHDHSINDNELVGIDQNREILIESLHLQDASLRVIAIWGMGGLGKSTLVNNVYKNKTITSNFSCHAWVSVSQSNKIIDIWRNMLKEIYGNDNRAFDAGSMNSAELRMELMKILDKKRYLIILDDVWTAEALFKIREVFVDNGLGSRVIITTRMEEVASVAEDGCKIKVEPLNDHDAWLLFCMKAFPKTKNHICPPELHQCGKDIVEKCDGLPLAIVAIGSLLSLKTRNIKQWRFFYDQLISELHSNENLNRVEKILNLSYKYLPNYLKNCFLYCAMFPEDYLIHRKKLIRLWIAEGFIERKGRCSLEDVAEDYLTELVRRSMLQVVARNSFGRIQCLCMHDLVRELAIFQSKKGNFCTIYDDTHGVAQVRFDPRRVSVLQCNNDGIQSSMDPSRLRTFISFDTCIASCSWYSFIPSESKYLAVLDLSGLPIEAVPNSVGMLFNLRYLCLNDTNVKELPKSITKLQNLQTLCLERTQSLKFPQGFSKLKKLRHLLAWKLLDATYRSLNNWDSMEPFEGFWNLKELQSLHEVRATKVFVAKLGNLSQLRALSITRIRSSHCPQLCYSLLKMHQLKRLHIRAINKDELLFLEDLTLPNPLEKLDLVGRLSEGTLQSPFFSAHGSQLLQMELAWCHFIDSPVTQLSKLSDLTELRLTRVYTGQQLNFHGKLFQKLKKLVLWDLPQVNQICIHEGALASLECLHIDSLKKLWDIPIGIKFLSSVKEAYFTRMHSEFDLYDFAKSFDSAAPPSDSILLYGAPPHPSSTYPVWAPPGSSTPLLRISHRSSVAPVSAPLIHRIPSGSSAFAGMKKRRGRSDRASMEERCQTARRKMVEIAVLFVIKKIGIAVACETLKLAKPMLGKNSGLQMALPVNMKLIKDELEIINAFLKETGMKGCKSEVIETWIGQVRKLAYDMEDIVDQFMYLISEYQQRETWSSVKKIFKKHHSLFSLDEIAIKADIIKREIVELSERIGRWAQPISGENYIPAVNHDSEQPLYHPGHDHSINDNELVGIDKNREILINSLHLEETPLRIIAVWGMGGLGKSTLVNNVYKNEALLSSFNCHAWVSVSQSCKIIDIWRNMLREIHGNDNRAFDAASMNSAELRVELAKILDKKRYLIILDDVWTAEVLFKIREVLVDNGLGSRVIITTRIEEVASIAENGCKIKVEPLNDHDSWILFCRKAFPKTKNHICPTELIQCGKDIMGKCDGLPLALVAIGSLLSLKKKSVKYWRVFYNQLIWELHNNESLNHVEKILNLSYKYLPDYLKNCFLYFALFPEDYPILRKRLIRLWIAEGFIEQKGACSLEDVAEAYLGELIQRSMLQVAKCNSFDRMQYLRMHDLVRELAIFQSEKESFGITYDDTHEVVQVGLDSRRVSVLQCNKGIQSSICPSRHRTFISFDKSMVLSSWYSFIFSGSKYLRVLDLSELPIDDIPDSIGELFNLRYLCLDDTNVKELPKSITKLHNLQTLSLERTQVLNFSQGFSKLKKLRHLLIWKLLDATYRSFHNWEPMEPFEGLWDLKELQSLNQVRATKIFVAKLGYLSQLRSVSVTHVRSSHCAQLCYSLSKMNQLTKLHLRAINEAELLLLEDLTLQNPLEKLELVGRLSEGTLESPFLSTHGNQLLQIELSWCQLIQSPVAELSGLSNLTELRLTRAYTGQQLSFHGTWFQKLKDLELADLPEVNQIRIHEGALCSLECLHMARLKELRDVPIGIEFLNSVKEAYFTRMRSDFVRNLQMGKVNHIPKVYWSTQGKLNHLPIQ</sequence>
<dbReference type="GO" id="GO:0002758">
    <property type="term" value="P:innate immune response-activating signaling pathway"/>
    <property type="evidence" value="ECO:0007669"/>
    <property type="project" value="UniProtKB-ARBA"/>
</dbReference>
<evidence type="ECO:0000313" key="12">
    <source>
        <dbReference type="Proteomes" id="UP000095767"/>
    </source>
</evidence>
<dbReference type="PANTHER" id="PTHR23155:SF1232">
    <property type="entry name" value="OS09G0270700 PROTEIN"/>
    <property type="match status" value="1"/>
</dbReference>
<dbReference type="GO" id="GO:0009626">
    <property type="term" value="P:plant-type hypersensitive response"/>
    <property type="evidence" value="ECO:0007669"/>
    <property type="project" value="UniProtKB-ARBA"/>
</dbReference>
<evidence type="ECO:0000313" key="11">
    <source>
        <dbReference type="EMBL" id="OEL37356.1"/>
    </source>
</evidence>
<feature type="domain" description="Disease resistance N-terminal" evidence="8">
    <location>
        <begin position="30"/>
        <end position="104"/>
    </location>
</feature>
<dbReference type="FunFam" id="1.10.10.10:FF:000322">
    <property type="entry name" value="Probable disease resistance protein At1g63360"/>
    <property type="match status" value="2"/>
</dbReference>
<evidence type="ECO:0000256" key="6">
    <source>
        <dbReference type="ARBA" id="ARBA00023054"/>
    </source>
</evidence>
<dbReference type="InterPro" id="IPR002182">
    <property type="entry name" value="NB-ARC"/>
</dbReference>
<feature type="domain" description="Disease resistance protein winged helix" evidence="9">
    <location>
        <begin position="1441"/>
        <end position="1512"/>
    </location>
</feature>
<dbReference type="PANTHER" id="PTHR23155">
    <property type="entry name" value="DISEASE RESISTANCE PROTEIN RP"/>
    <property type="match status" value="1"/>
</dbReference>
<feature type="domain" description="Disease resistance N-terminal" evidence="8">
    <location>
        <begin position="1024"/>
        <end position="1102"/>
    </location>
</feature>
<dbReference type="InterPro" id="IPR036388">
    <property type="entry name" value="WH-like_DNA-bd_sf"/>
</dbReference>
<keyword evidence="12" id="KW-1185">Reference proteome</keyword>
<evidence type="ECO:0000256" key="4">
    <source>
        <dbReference type="ARBA" id="ARBA00022741"/>
    </source>
</evidence>
<keyword evidence="4" id="KW-0547">Nucleotide-binding</keyword>
<evidence type="ECO:0000256" key="5">
    <source>
        <dbReference type="ARBA" id="ARBA00022821"/>
    </source>
</evidence>
<evidence type="ECO:0000259" key="9">
    <source>
        <dbReference type="Pfam" id="PF23559"/>
    </source>
</evidence>
<feature type="domain" description="NB-ARC" evidence="7">
    <location>
        <begin position="1184"/>
        <end position="1353"/>
    </location>
</feature>
<evidence type="ECO:0000259" key="8">
    <source>
        <dbReference type="Pfam" id="PF18052"/>
    </source>
</evidence>
<evidence type="ECO:0000256" key="2">
    <source>
        <dbReference type="ARBA" id="ARBA00022614"/>
    </source>
</evidence>
<keyword evidence="5" id="KW-0611">Plant defense</keyword>
<dbReference type="InterPro" id="IPR044974">
    <property type="entry name" value="Disease_R_plants"/>
</dbReference>
<dbReference type="CDD" id="cd14798">
    <property type="entry name" value="RX-CC_like"/>
    <property type="match status" value="2"/>
</dbReference>
<dbReference type="SUPFAM" id="SSF52540">
    <property type="entry name" value="P-loop containing nucleoside triphosphate hydrolases"/>
    <property type="match status" value="2"/>
</dbReference>
<dbReference type="GO" id="GO:0043531">
    <property type="term" value="F:ADP binding"/>
    <property type="evidence" value="ECO:0007669"/>
    <property type="project" value="InterPro"/>
</dbReference>
<dbReference type="Pfam" id="PF23598">
    <property type="entry name" value="LRR_14"/>
    <property type="match status" value="2"/>
</dbReference>
<keyword evidence="6" id="KW-0175">Coiled coil</keyword>
<evidence type="ECO:0000256" key="3">
    <source>
        <dbReference type="ARBA" id="ARBA00022737"/>
    </source>
</evidence>
<dbReference type="InterPro" id="IPR042197">
    <property type="entry name" value="Apaf_helical"/>
</dbReference>
<proteinExistence type="inferred from homology"/>